<sequence>MEDVGMPLVAVAVDKDKGSQNALKWALENLVQKGQTITLVHVRTTKSNTSQSPEELAGGYKTPADQQTKEIFLPFRCYCTRKDVNCKDVVLEDIDIPKAIVEFAAHAALEKLVVGAPSKSGFVRRFKSSDKASSICKGAPDFCSVYVIAKGKVSSERHAIRAAPAISPLRTQIQSQASSIQRPDSTDVINVRPPRDAAVFPGVADVHSLRDESIRSPFTRGSYKTSSRSMADSSFTSESDISFVSSGRPSVDRGFTPRMSVGSDRSSIDIMRTPHRWMDSSYSSGSEFSSITQDTTGTSWSSHAVDDVEAEMRRLRLELKQTMDMYSSACKEALTAKQQAMELNKWKMAEEQKLEAARNSEERAKALAEREQAKSKAALEAAEASQRIAELEAQKRMNAELKVLQESQERKSSLVDSSSYSDVRYRKYTIEEIETATEFFAGKRKIGEGGYGPVFRCYLDHTQVAIKVLRPDAAQGKTQFQQEVFTTIKNVKNHTQDWHIPNISNSNYYY</sequence>
<reference evidence="2" key="1">
    <citation type="journal article" date="2022" name="Nat. Commun.">
        <title>Chromosome evolution and the genetic basis of agronomically important traits in greater yam.</title>
        <authorList>
            <person name="Bredeson J.V."/>
            <person name="Lyons J.B."/>
            <person name="Oniyinde I.O."/>
            <person name="Okereke N.R."/>
            <person name="Kolade O."/>
            <person name="Nnabue I."/>
            <person name="Nwadili C.O."/>
            <person name="Hribova E."/>
            <person name="Parker M."/>
            <person name="Nwogha J."/>
            <person name="Shu S."/>
            <person name="Carlson J."/>
            <person name="Kariba R."/>
            <person name="Muthemba S."/>
            <person name="Knop K."/>
            <person name="Barton G.J."/>
            <person name="Sherwood A.V."/>
            <person name="Lopez-Montes A."/>
            <person name="Asiedu R."/>
            <person name="Jamnadass R."/>
            <person name="Muchugi A."/>
            <person name="Goodstein D."/>
            <person name="Egesi C.N."/>
            <person name="Featherston J."/>
            <person name="Asfaw A."/>
            <person name="Simpson G.G."/>
            <person name="Dolezel J."/>
            <person name="Hendre P.S."/>
            <person name="Van Deynze A."/>
            <person name="Kumar P.L."/>
            <person name="Obidiegwu J.E."/>
            <person name="Bhattacharjee R."/>
            <person name="Rokhsar D.S."/>
        </authorList>
    </citation>
    <scope>NUCLEOTIDE SEQUENCE [LARGE SCALE GENOMIC DNA]</scope>
    <source>
        <strain evidence="2">cv. TDa95/00328</strain>
    </source>
</reference>
<evidence type="ECO:0000313" key="2">
    <source>
        <dbReference type="Proteomes" id="UP000827976"/>
    </source>
</evidence>
<proteinExistence type="predicted"/>
<name>A0ACB7WI40_DIOAL</name>
<evidence type="ECO:0000313" key="1">
    <source>
        <dbReference type="EMBL" id="KAH7687969.1"/>
    </source>
</evidence>
<dbReference type="EMBL" id="CM037013">
    <property type="protein sequence ID" value="KAH7687969.1"/>
    <property type="molecule type" value="Genomic_DNA"/>
</dbReference>
<protein>
    <submittedName>
        <fullName evidence="1">Adenine nucleotide alpha hydrolases-like protein</fullName>
    </submittedName>
</protein>
<dbReference type="Proteomes" id="UP000827976">
    <property type="component" value="Chromosome 3"/>
</dbReference>
<organism evidence="1 2">
    <name type="scientific">Dioscorea alata</name>
    <name type="common">Purple yam</name>
    <dbReference type="NCBI Taxonomy" id="55571"/>
    <lineage>
        <taxon>Eukaryota</taxon>
        <taxon>Viridiplantae</taxon>
        <taxon>Streptophyta</taxon>
        <taxon>Embryophyta</taxon>
        <taxon>Tracheophyta</taxon>
        <taxon>Spermatophyta</taxon>
        <taxon>Magnoliopsida</taxon>
        <taxon>Liliopsida</taxon>
        <taxon>Dioscoreales</taxon>
        <taxon>Dioscoreaceae</taxon>
        <taxon>Dioscorea</taxon>
    </lineage>
</organism>
<comment type="caution">
    <text evidence="1">The sequence shown here is derived from an EMBL/GenBank/DDBJ whole genome shotgun (WGS) entry which is preliminary data.</text>
</comment>
<keyword evidence="2" id="KW-1185">Reference proteome</keyword>
<accession>A0ACB7WI40</accession>
<gene>
    <name evidence="1" type="ORF">IHE45_03G001900</name>
</gene>